<comment type="caution">
    <text evidence="2">The sequence shown here is derived from an EMBL/GenBank/DDBJ whole genome shotgun (WGS) entry which is preliminary data.</text>
</comment>
<reference evidence="2 3" key="1">
    <citation type="submission" date="2015-05" db="EMBL/GenBank/DDBJ databases">
        <title>Draft genome sequence of the bacterium Gordonia jacobaea a new member of the Gordonia genus.</title>
        <authorList>
            <person name="Jimenez-Galisteo G."/>
            <person name="Dominguez A."/>
            <person name="Munoz E."/>
            <person name="Vinas M."/>
        </authorList>
    </citation>
    <scope>NUCLEOTIDE SEQUENCE [LARGE SCALE GENOMIC DNA]</scope>
    <source>
        <strain evidence="3">mv1</strain>
    </source>
</reference>
<accession>A0ABR5IA58</accession>
<proteinExistence type="predicted"/>
<feature type="region of interest" description="Disordered" evidence="1">
    <location>
        <begin position="1"/>
        <end position="29"/>
    </location>
</feature>
<evidence type="ECO:0000313" key="2">
    <source>
        <dbReference type="EMBL" id="KNA90587.1"/>
    </source>
</evidence>
<keyword evidence="3" id="KW-1185">Reference proteome</keyword>
<evidence type="ECO:0000256" key="1">
    <source>
        <dbReference type="SAM" id="MobiDB-lite"/>
    </source>
</evidence>
<organism evidence="2 3">
    <name type="scientific">Gordonia jacobaea</name>
    <dbReference type="NCBI Taxonomy" id="122202"/>
    <lineage>
        <taxon>Bacteria</taxon>
        <taxon>Bacillati</taxon>
        <taxon>Actinomycetota</taxon>
        <taxon>Actinomycetes</taxon>
        <taxon>Mycobacteriales</taxon>
        <taxon>Gordoniaceae</taxon>
        <taxon>Gordonia</taxon>
    </lineage>
</organism>
<gene>
    <name evidence="2" type="ORF">ABW18_13565</name>
</gene>
<evidence type="ECO:0008006" key="4">
    <source>
        <dbReference type="Google" id="ProtNLM"/>
    </source>
</evidence>
<evidence type="ECO:0000313" key="3">
    <source>
        <dbReference type="Proteomes" id="UP000037247"/>
    </source>
</evidence>
<protein>
    <recommendedName>
        <fullName evidence="4">Acyl-CoA carboxylase subunit epsilon</fullName>
    </recommendedName>
</protein>
<dbReference type="Proteomes" id="UP000037247">
    <property type="component" value="Unassembled WGS sequence"/>
</dbReference>
<feature type="region of interest" description="Disordered" evidence="1">
    <location>
        <begin position="44"/>
        <end position="68"/>
    </location>
</feature>
<name>A0ABR5IA58_9ACTN</name>
<feature type="compositionally biased region" description="Basic and acidic residues" evidence="1">
    <location>
        <begin position="55"/>
        <end position="68"/>
    </location>
</feature>
<dbReference type="RefSeq" id="WP_049699527.1">
    <property type="nucleotide sequence ID" value="NZ_JAQDQF010000006.1"/>
</dbReference>
<dbReference type="EMBL" id="LDTZ01000018">
    <property type="protein sequence ID" value="KNA90587.1"/>
    <property type="molecule type" value="Genomic_DNA"/>
</dbReference>
<dbReference type="InterPro" id="IPR032716">
    <property type="entry name" value="ACC_epsilon"/>
</dbReference>
<sequence length="81" mass="8543">MSSPDDNTPADADAGQQSARPVLRVVKGNPTDEDVAVLVALLATGGGGAPEPESTEPRNDWGRPIDRLRPVWGSASSFLRF</sequence>
<dbReference type="Pfam" id="PF13822">
    <property type="entry name" value="ACC_epsilon"/>
    <property type="match status" value="1"/>
</dbReference>